<sequence>MTLSTITTRMTFEAMPHPRRLTLLRRRPMGTALPHPPRQGRPSRSSGPPCSPEQPAPPPAEARLRVFLRQVKRIKPDSGLRVGYRTRLQNMSNRSGAVLKTACWRRLRHSTGVGTMIISCVYFV</sequence>
<evidence type="ECO:0000313" key="2">
    <source>
        <dbReference type="EMBL" id="TEB37812.1"/>
    </source>
</evidence>
<comment type="caution">
    <text evidence="2">The sequence shown here is derived from an EMBL/GenBank/DDBJ whole genome shotgun (WGS) entry which is preliminary data.</text>
</comment>
<keyword evidence="3" id="KW-1185">Reference proteome</keyword>
<name>A0A4Y7TW19_COPMI</name>
<proteinExistence type="predicted"/>
<dbReference type="Proteomes" id="UP000298030">
    <property type="component" value="Unassembled WGS sequence"/>
</dbReference>
<protein>
    <submittedName>
        <fullName evidence="2">Uncharacterized protein</fullName>
    </submittedName>
</protein>
<dbReference type="AlphaFoldDB" id="A0A4Y7TW19"/>
<gene>
    <name evidence="2" type="ORF">FA13DRAFT_708482</name>
</gene>
<organism evidence="2 3">
    <name type="scientific">Coprinellus micaceus</name>
    <name type="common">Glistening ink-cap mushroom</name>
    <name type="synonym">Coprinus micaceus</name>
    <dbReference type="NCBI Taxonomy" id="71717"/>
    <lineage>
        <taxon>Eukaryota</taxon>
        <taxon>Fungi</taxon>
        <taxon>Dikarya</taxon>
        <taxon>Basidiomycota</taxon>
        <taxon>Agaricomycotina</taxon>
        <taxon>Agaricomycetes</taxon>
        <taxon>Agaricomycetidae</taxon>
        <taxon>Agaricales</taxon>
        <taxon>Agaricineae</taxon>
        <taxon>Psathyrellaceae</taxon>
        <taxon>Coprinellus</taxon>
    </lineage>
</organism>
<feature type="region of interest" description="Disordered" evidence="1">
    <location>
        <begin position="17"/>
        <end position="60"/>
    </location>
</feature>
<feature type="compositionally biased region" description="Pro residues" evidence="1">
    <location>
        <begin position="49"/>
        <end position="60"/>
    </location>
</feature>
<evidence type="ECO:0000313" key="3">
    <source>
        <dbReference type="Proteomes" id="UP000298030"/>
    </source>
</evidence>
<reference evidence="2 3" key="1">
    <citation type="journal article" date="2019" name="Nat. Ecol. Evol.">
        <title>Megaphylogeny resolves global patterns of mushroom evolution.</title>
        <authorList>
            <person name="Varga T."/>
            <person name="Krizsan K."/>
            <person name="Foldi C."/>
            <person name="Dima B."/>
            <person name="Sanchez-Garcia M."/>
            <person name="Sanchez-Ramirez S."/>
            <person name="Szollosi G.J."/>
            <person name="Szarkandi J.G."/>
            <person name="Papp V."/>
            <person name="Albert L."/>
            <person name="Andreopoulos W."/>
            <person name="Angelini C."/>
            <person name="Antonin V."/>
            <person name="Barry K.W."/>
            <person name="Bougher N.L."/>
            <person name="Buchanan P."/>
            <person name="Buyck B."/>
            <person name="Bense V."/>
            <person name="Catcheside P."/>
            <person name="Chovatia M."/>
            <person name="Cooper J."/>
            <person name="Damon W."/>
            <person name="Desjardin D."/>
            <person name="Finy P."/>
            <person name="Geml J."/>
            <person name="Haridas S."/>
            <person name="Hughes K."/>
            <person name="Justo A."/>
            <person name="Karasinski D."/>
            <person name="Kautmanova I."/>
            <person name="Kiss B."/>
            <person name="Kocsube S."/>
            <person name="Kotiranta H."/>
            <person name="LaButti K.M."/>
            <person name="Lechner B.E."/>
            <person name="Liimatainen K."/>
            <person name="Lipzen A."/>
            <person name="Lukacs Z."/>
            <person name="Mihaltcheva S."/>
            <person name="Morgado L.N."/>
            <person name="Niskanen T."/>
            <person name="Noordeloos M.E."/>
            <person name="Ohm R.A."/>
            <person name="Ortiz-Santana B."/>
            <person name="Ovrebo C."/>
            <person name="Racz N."/>
            <person name="Riley R."/>
            <person name="Savchenko A."/>
            <person name="Shiryaev A."/>
            <person name="Soop K."/>
            <person name="Spirin V."/>
            <person name="Szebenyi C."/>
            <person name="Tomsovsky M."/>
            <person name="Tulloss R.E."/>
            <person name="Uehling J."/>
            <person name="Grigoriev I.V."/>
            <person name="Vagvolgyi C."/>
            <person name="Papp T."/>
            <person name="Martin F.M."/>
            <person name="Miettinen O."/>
            <person name="Hibbett D.S."/>
            <person name="Nagy L.G."/>
        </authorList>
    </citation>
    <scope>NUCLEOTIDE SEQUENCE [LARGE SCALE GENOMIC DNA]</scope>
    <source>
        <strain evidence="2 3">FP101781</strain>
    </source>
</reference>
<dbReference type="EMBL" id="QPFP01000003">
    <property type="protein sequence ID" value="TEB37812.1"/>
    <property type="molecule type" value="Genomic_DNA"/>
</dbReference>
<evidence type="ECO:0000256" key="1">
    <source>
        <dbReference type="SAM" id="MobiDB-lite"/>
    </source>
</evidence>
<feature type="compositionally biased region" description="Basic residues" evidence="1">
    <location>
        <begin position="17"/>
        <end position="28"/>
    </location>
</feature>
<accession>A0A4Y7TW19</accession>